<dbReference type="AlphaFoldDB" id="C5BNX5"/>
<sequence length="188" mass="21298">MDNKDLVWDLDAFQKRKRAQDFVLGFENQLCVYSGSVEQLYTNYNIFFPKEENRKLVILPNPYAHHDTFQGIGEEVVKPTGLFIVPSDPTEATKRLSIILPLKAAHGGAGRPVPLEIGLKLINQKRPPNRPFLPVLVKGDLRELDSDTPCLHLHMLNLAALRGLSMLELKDIERVVLERLHSLAARRS</sequence>
<organism evidence="1 2">
    <name type="scientific">Teredinibacter turnerae (strain ATCC 39867 / T7901)</name>
    <dbReference type="NCBI Taxonomy" id="377629"/>
    <lineage>
        <taxon>Bacteria</taxon>
        <taxon>Pseudomonadati</taxon>
        <taxon>Pseudomonadota</taxon>
        <taxon>Gammaproteobacteria</taxon>
        <taxon>Cellvibrionales</taxon>
        <taxon>Cellvibrionaceae</taxon>
        <taxon>Teredinibacter</taxon>
    </lineage>
</organism>
<dbReference type="Proteomes" id="UP000009080">
    <property type="component" value="Chromosome"/>
</dbReference>
<keyword evidence="2" id="KW-1185">Reference proteome</keyword>
<dbReference type="HOGENOM" id="CLU_1365284_0_0_6"/>
<dbReference type="KEGG" id="ttu:TERTU_0711"/>
<gene>
    <name evidence="1" type="ordered locus">TERTU_0711</name>
</gene>
<reference evidence="1 2" key="1">
    <citation type="journal article" date="2009" name="PLoS ONE">
        <title>The complete genome of Teredinibacter turnerae T7901: an intracellular endosymbiont of marine wood-boring bivalves (shipworms).</title>
        <authorList>
            <person name="Yang J.C."/>
            <person name="Madupu R."/>
            <person name="Durkin A.S."/>
            <person name="Ekborg N.A."/>
            <person name="Pedamallu C.S."/>
            <person name="Hostetler J.B."/>
            <person name="Radune D."/>
            <person name="Toms B.S."/>
            <person name="Henrissat B."/>
            <person name="Coutinho P.M."/>
            <person name="Schwarz S."/>
            <person name="Field L."/>
            <person name="Trindade-Silva A.E."/>
            <person name="Soares C.A.G."/>
            <person name="Elshahawi S."/>
            <person name="Hanora A."/>
            <person name="Schmidt E.W."/>
            <person name="Haygood M.G."/>
            <person name="Posfai J."/>
            <person name="Benner J."/>
            <person name="Madinger C."/>
            <person name="Nove J."/>
            <person name="Anton B."/>
            <person name="Chaudhary K."/>
            <person name="Foster J."/>
            <person name="Holman A."/>
            <person name="Kumar S."/>
            <person name="Lessard P.A."/>
            <person name="Luyten Y.A."/>
            <person name="Slatko B."/>
            <person name="Wood N."/>
            <person name="Wu B."/>
            <person name="Teplitski M."/>
            <person name="Mougous J.D."/>
            <person name="Ward N."/>
            <person name="Eisen J.A."/>
            <person name="Badger J.H."/>
            <person name="Distel D.L."/>
        </authorList>
    </citation>
    <scope>NUCLEOTIDE SEQUENCE [LARGE SCALE GENOMIC DNA]</scope>
    <source>
        <strain evidence="2">ATCC 39867 / T7901</strain>
    </source>
</reference>
<evidence type="ECO:0000313" key="1">
    <source>
        <dbReference type="EMBL" id="ACR13711.1"/>
    </source>
</evidence>
<dbReference type="RefSeq" id="WP_015819826.1">
    <property type="nucleotide sequence ID" value="NC_012997.1"/>
</dbReference>
<protein>
    <submittedName>
        <fullName evidence="1">Uncharacterized protein</fullName>
    </submittedName>
</protein>
<dbReference type="OrthoDB" id="6076461at2"/>
<accession>C5BNX5</accession>
<name>C5BNX5_TERTT</name>
<dbReference type="EMBL" id="CP001614">
    <property type="protein sequence ID" value="ACR13711.1"/>
    <property type="molecule type" value="Genomic_DNA"/>
</dbReference>
<evidence type="ECO:0000313" key="2">
    <source>
        <dbReference type="Proteomes" id="UP000009080"/>
    </source>
</evidence>
<dbReference type="eggNOG" id="ENOG50311JN">
    <property type="taxonomic scope" value="Bacteria"/>
</dbReference>
<proteinExistence type="predicted"/>